<evidence type="ECO:0000313" key="2">
    <source>
        <dbReference type="Proteomes" id="UP001597260"/>
    </source>
</evidence>
<proteinExistence type="predicted"/>
<accession>A0ABW3YFK9</accession>
<reference evidence="2" key="1">
    <citation type="journal article" date="2019" name="Int. J. Syst. Evol. Microbiol.">
        <title>The Global Catalogue of Microorganisms (GCM) 10K type strain sequencing project: providing services to taxonomists for standard genome sequencing and annotation.</title>
        <authorList>
            <consortium name="The Broad Institute Genomics Platform"/>
            <consortium name="The Broad Institute Genome Sequencing Center for Infectious Disease"/>
            <person name="Wu L."/>
            <person name="Ma J."/>
        </authorList>
    </citation>
    <scope>NUCLEOTIDE SEQUENCE [LARGE SCALE GENOMIC DNA]</scope>
    <source>
        <strain evidence="2">JCM 31037</strain>
    </source>
</reference>
<sequence length="127" mass="13620">MAGEDESVINDSDPMHSGMVIWRVGELGDRDQAGVDVGLPVGEGTEPPPPEEYVAVCLDYYHDPNAPGAMVSGVRANGVWVGPSHGNHYDGALSEAAAHEHPGARVAVDLPGDWYQLPGEQYPRRLY</sequence>
<dbReference type="Proteomes" id="UP001597260">
    <property type="component" value="Unassembled WGS sequence"/>
</dbReference>
<protein>
    <submittedName>
        <fullName evidence="1">Uncharacterized protein</fullName>
    </submittedName>
</protein>
<dbReference type="RefSeq" id="WP_377571619.1">
    <property type="nucleotide sequence ID" value="NZ_JBHTMP010000021.1"/>
</dbReference>
<organism evidence="1 2">
    <name type="scientific">Micromonospora sonneratiae</name>
    <dbReference type="NCBI Taxonomy" id="1184706"/>
    <lineage>
        <taxon>Bacteria</taxon>
        <taxon>Bacillati</taxon>
        <taxon>Actinomycetota</taxon>
        <taxon>Actinomycetes</taxon>
        <taxon>Micromonosporales</taxon>
        <taxon>Micromonosporaceae</taxon>
        <taxon>Micromonospora</taxon>
    </lineage>
</organism>
<keyword evidence="2" id="KW-1185">Reference proteome</keyword>
<gene>
    <name evidence="1" type="ORF">ACFQ4H_15555</name>
</gene>
<evidence type="ECO:0000313" key="1">
    <source>
        <dbReference type="EMBL" id="MFD1322513.1"/>
    </source>
</evidence>
<comment type="caution">
    <text evidence="1">The sequence shown here is derived from an EMBL/GenBank/DDBJ whole genome shotgun (WGS) entry which is preliminary data.</text>
</comment>
<dbReference type="EMBL" id="JBHTMP010000021">
    <property type="protein sequence ID" value="MFD1322513.1"/>
    <property type="molecule type" value="Genomic_DNA"/>
</dbReference>
<name>A0ABW3YFK9_9ACTN</name>